<protein>
    <submittedName>
        <fullName evidence="1">Uncharacterized protein</fullName>
    </submittedName>
</protein>
<evidence type="ECO:0000313" key="2">
    <source>
        <dbReference type="Proteomes" id="UP000002624"/>
    </source>
</evidence>
<sequence>MKVFPTRLEGNISHSHKHGQFAVVNTDAVFDRSLQSQHAAGIESDVQEAPNISKLSRTYERRISRGSFDSRSMMLNFSRKQMFEKNKQNKIHKRYLIHTTSD</sequence>
<dbReference type="HOGENOM" id="CLU_2276647_0_0_1"/>
<accession>C6H5M2</accession>
<dbReference type="VEuPathDB" id="FungiDB:HCDG_01723"/>
<dbReference type="OrthoDB" id="10355066at2759"/>
<reference evidence="2" key="1">
    <citation type="submission" date="2009-05" db="EMBL/GenBank/DDBJ databases">
        <title>The genome sequence of Ajellomyces capsulatus strain H143.</title>
        <authorList>
            <person name="Champion M."/>
            <person name="Cuomo C.A."/>
            <person name="Ma L.-J."/>
            <person name="Henn M.R."/>
            <person name="Sil A."/>
            <person name="Goldman B."/>
            <person name="Young S.K."/>
            <person name="Kodira C.D."/>
            <person name="Zeng Q."/>
            <person name="Koehrsen M."/>
            <person name="Alvarado L."/>
            <person name="Berlin A.M."/>
            <person name="Borenstein D."/>
            <person name="Chen Z."/>
            <person name="Engels R."/>
            <person name="Freedman E."/>
            <person name="Gellesch M."/>
            <person name="Goldberg J."/>
            <person name="Griggs A."/>
            <person name="Gujja S."/>
            <person name="Heiman D.I."/>
            <person name="Hepburn T.A."/>
            <person name="Howarth C."/>
            <person name="Jen D."/>
            <person name="Larson L."/>
            <person name="Lewis B."/>
            <person name="Mehta T."/>
            <person name="Park D."/>
            <person name="Pearson M."/>
            <person name="Roberts A."/>
            <person name="Saif S."/>
            <person name="Shea T.D."/>
            <person name="Shenoy N."/>
            <person name="Sisk P."/>
            <person name="Stolte C."/>
            <person name="Sykes S."/>
            <person name="Walk T."/>
            <person name="White J."/>
            <person name="Yandava C."/>
            <person name="Klein B."/>
            <person name="McEwen J.G."/>
            <person name="Puccia R."/>
            <person name="Goldman G.H."/>
            <person name="Felipe M.S."/>
            <person name="Nino-Vega G."/>
            <person name="San-Blas G."/>
            <person name="Taylor J.W."/>
            <person name="Mendoza L."/>
            <person name="Galagan J.E."/>
            <person name="Nusbaum C."/>
            <person name="Birren B.W."/>
        </authorList>
    </citation>
    <scope>NUCLEOTIDE SEQUENCE [LARGE SCALE GENOMIC DNA]</scope>
    <source>
        <strain evidence="2">H143</strain>
    </source>
</reference>
<name>C6H5M2_AJECH</name>
<dbReference type="EMBL" id="GG692420">
    <property type="protein sequence ID" value="EER43693.1"/>
    <property type="molecule type" value="Genomic_DNA"/>
</dbReference>
<gene>
    <name evidence="1" type="ORF">HCDG_01723</name>
</gene>
<dbReference type="AlphaFoldDB" id="C6H5M2"/>
<organism evidence="1 2">
    <name type="scientific">Ajellomyces capsulatus (strain H143)</name>
    <name type="common">Darling's disease fungus</name>
    <name type="synonym">Histoplasma capsulatum</name>
    <dbReference type="NCBI Taxonomy" id="544712"/>
    <lineage>
        <taxon>Eukaryota</taxon>
        <taxon>Fungi</taxon>
        <taxon>Dikarya</taxon>
        <taxon>Ascomycota</taxon>
        <taxon>Pezizomycotina</taxon>
        <taxon>Eurotiomycetes</taxon>
        <taxon>Eurotiomycetidae</taxon>
        <taxon>Onygenales</taxon>
        <taxon>Ajellomycetaceae</taxon>
        <taxon>Histoplasma</taxon>
    </lineage>
</organism>
<evidence type="ECO:0000313" key="1">
    <source>
        <dbReference type="EMBL" id="EER43693.1"/>
    </source>
</evidence>
<dbReference type="Proteomes" id="UP000002624">
    <property type="component" value="Unassembled WGS sequence"/>
</dbReference>
<proteinExistence type="predicted"/>